<dbReference type="RefSeq" id="WP_322609380.1">
    <property type="nucleotide sequence ID" value="NZ_JARVCO010000012.1"/>
</dbReference>
<dbReference type="Pfam" id="PF07394">
    <property type="entry name" value="DUF1501"/>
    <property type="match status" value="1"/>
</dbReference>
<gene>
    <name evidence="1" type="ORF">P9H32_13240</name>
</gene>
<dbReference type="Proteomes" id="UP001290861">
    <property type="component" value="Unassembled WGS sequence"/>
</dbReference>
<sequence>MNNPFYKAGELGRRSFMSRIAKSALGVGVGAHFINPALAAALPNTDKKLIFLYMAGGMSHLDTFDPHPGTKEGGPVKAIGTNVDGIQISEFFPHTAKQMDKLTVIRSMYSTQGAHQQGNYLMHTGYDPRGSIVHPTLGSWSMLHQGKINPALPGNIVIAPGSDYPYAGFLPPELGAVPIGDAGKGLQYSKRPGWVNEQQYHDQLELANVFDSRFREKYSQRSITAYQKFYDEAVTLMESEDLAAFDIHQETAATKVKYGEKSKFGQGCLLARRLIESGVRCVEVTKGGWDTHAEMPEEKARDLDRALAALMQDLSDRGLLESTIVVVATEFGRNPELKPESLGRDHWAKAFSTVIGGGGIKTGQIIGATDRGHEVAADKVTIPDLHATIGTAMGMPIKKVVMSDSGRPFNVGYKGAPVPGLI</sequence>
<comment type="caution">
    <text evidence="1">The sequence shown here is derived from an EMBL/GenBank/DDBJ whole genome shotgun (WGS) entry which is preliminary data.</text>
</comment>
<dbReference type="InterPro" id="IPR006311">
    <property type="entry name" value="TAT_signal"/>
</dbReference>
<organism evidence="1 2">
    <name type="scientific">Pontiella agarivorans</name>
    <dbReference type="NCBI Taxonomy" id="3038953"/>
    <lineage>
        <taxon>Bacteria</taxon>
        <taxon>Pseudomonadati</taxon>
        <taxon>Kiritimatiellota</taxon>
        <taxon>Kiritimatiellia</taxon>
        <taxon>Kiritimatiellales</taxon>
        <taxon>Pontiellaceae</taxon>
        <taxon>Pontiella</taxon>
    </lineage>
</organism>
<reference evidence="1 2" key="1">
    <citation type="journal article" date="2024" name="Appl. Environ. Microbiol.">
        <title>Pontiella agarivorans sp. nov., a novel marine anaerobic bacterium capable of degrading macroalgal polysaccharides and fixing nitrogen.</title>
        <authorList>
            <person name="Liu N."/>
            <person name="Kivenson V."/>
            <person name="Peng X."/>
            <person name="Cui Z."/>
            <person name="Lankiewicz T.S."/>
            <person name="Gosselin K.M."/>
            <person name="English C.J."/>
            <person name="Blair E.M."/>
            <person name="O'Malley M.A."/>
            <person name="Valentine D.L."/>
        </authorList>
    </citation>
    <scope>NUCLEOTIDE SEQUENCE [LARGE SCALE GENOMIC DNA]</scope>
    <source>
        <strain evidence="1 2">NLcol2</strain>
    </source>
</reference>
<evidence type="ECO:0000313" key="1">
    <source>
        <dbReference type="EMBL" id="MDZ8119590.1"/>
    </source>
</evidence>
<dbReference type="InterPro" id="IPR010869">
    <property type="entry name" value="DUF1501"/>
</dbReference>
<dbReference type="SUPFAM" id="SSF53649">
    <property type="entry name" value="Alkaline phosphatase-like"/>
    <property type="match status" value="1"/>
</dbReference>
<evidence type="ECO:0000313" key="2">
    <source>
        <dbReference type="Proteomes" id="UP001290861"/>
    </source>
</evidence>
<dbReference type="PANTHER" id="PTHR43737">
    <property type="entry name" value="BLL7424 PROTEIN"/>
    <property type="match status" value="1"/>
</dbReference>
<accession>A0ABU5MZF6</accession>
<dbReference type="InterPro" id="IPR017850">
    <property type="entry name" value="Alkaline_phosphatase_core_sf"/>
</dbReference>
<proteinExistence type="predicted"/>
<dbReference type="EMBL" id="JARVCO010000012">
    <property type="protein sequence ID" value="MDZ8119590.1"/>
    <property type="molecule type" value="Genomic_DNA"/>
</dbReference>
<keyword evidence="2" id="KW-1185">Reference proteome</keyword>
<dbReference type="PROSITE" id="PS51318">
    <property type="entry name" value="TAT"/>
    <property type="match status" value="1"/>
</dbReference>
<dbReference type="PANTHER" id="PTHR43737:SF1">
    <property type="entry name" value="DUF1501 DOMAIN-CONTAINING PROTEIN"/>
    <property type="match status" value="1"/>
</dbReference>
<name>A0ABU5MZF6_9BACT</name>
<protein>
    <submittedName>
        <fullName evidence="1">DUF1501 domain-containing protein</fullName>
    </submittedName>
</protein>